<evidence type="ECO:0000256" key="1">
    <source>
        <dbReference type="SAM" id="Phobius"/>
    </source>
</evidence>
<keyword evidence="1" id="KW-0812">Transmembrane</keyword>
<dbReference type="EMBL" id="FQVN01000018">
    <property type="protein sequence ID" value="SHH01320.1"/>
    <property type="molecule type" value="Genomic_DNA"/>
</dbReference>
<reference evidence="3 4" key="1">
    <citation type="submission" date="2016-11" db="EMBL/GenBank/DDBJ databases">
        <authorList>
            <person name="Jaros S."/>
            <person name="Januszkiewicz K."/>
            <person name="Wedrychowicz H."/>
        </authorList>
    </citation>
    <scope>NUCLEOTIDE SEQUENCE [LARGE SCALE GENOMIC DNA]</scope>
    <source>
        <strain evidence="3 4">DSM 44523</strain>
    </source>
</reference>
<dbReference type="InterPro" id="IPR003675">
    <property type="entry name" value="Rce1/LyrA-like_dom"/>
</dbReference>
<feature type="transmembrane region" description="Helical" evidence="1">
    <location>
        <begin position="132"/>
        <end position="152"/>
    </location>
</feature>
<keyword evidence="1" id="KW-0472">Membrane</keyword>
<keyword evidence="3" id="KW-0645">Protease</keyword>
<keyword evidence="1" id="KW-1133">Transmembrane helix</keyword>
<organism evidence="3 4">
    <name type="scientific">Streptoalloteichus hindustanus</name>
    <dbReference type="NCBI Taxonomy" id="2017"/>
    <lineage>
        <taxon>Bacteria</taxon>
        <taxon>Bacillati</taxon>
        <taxon>Actinomycetota</taxon>
        <taxon>Actinomycetes</taxon>
        <taxon>Pseudonocardiales</taxon>
        <taxon>Pseudonocardiaceae</taxon>
        <taxon>Streptoalloteichus</taxon>
    </lineage>
</organism>
<keyword evidence="4" id="KW-1185">Reference proteome</keyword>
<protein>
    <submittedName>
        <fullName evidence="3">CAAX protease self-immunity</fullName>
    </submittedName>
</protein>
<feature type="transmembrane region" description="Helical" evidence="1">
    <location>
        <begin position="158"/>
        <end position="180"/>
    </location>
</feature>
<dbReference type="STRING" id="2017.SAMN05444320_11868"/>
<dbReference type="Pfam" id="PF02517">
    <property type="entry name" value="Rce1-like"/>
    <property type="match status" value="1"/>
</dbReference>
<feature type="transmembrane region" description="Helical" evidence="1">
    <location>
        <begin position="223"/>
        <end position="245"/>
    </location>
</feature>
<feature type="domain" description="CAAX prenyl protease 2/Lysostaphin resistance protein A-like" evidence="2">
    <location>
        <begin position="166"/>
        <end position="264"/>
    </location>
</feature>
<gene>
    <name evidence="3" type="ORF">SAMN05444320_11868</name>
</gene>
<feature type="transmembrane region" description="Helical" evidence="1">
    <location>
        <begin position="65"/>
        <end position="87"/>
    </location>
</feature>
<feature type="transmembrane region" description="Helical" evidence="1">
    <location>
        <begin position="200"/>
        <end position="217"/>
    </location>
</feature>
<evidence type="ECO:0000313" key="3">
    <source>
        <dbReference type="EMBL" id="SHH01320.1"/>
    </source>
</evidence>
<dbReference type="GO" id="GO:0004175">
    <property type="term" value="F:endopeptidase activity"/>
    <property type="evidence" value="ECO:0007669"/>
    <property type="project" value="UniProtKB-ARBA"/>
</dbReference>
<dbReference type="Proteomes" id="UP000184501">
    <property type="component" value="Unassembled WGS sequence"/>
</dbReference>
<sequence>MGLAVYAGSALALLLTGGTGVRYTADHQGTIPMWFRWVPALVGIALVRLVPLHERPSPEKAPGRGLRVQAVVLLAAAALFAVGLRLLGGGEPAHTALKLLLLLGVPAVLFWVSRRRRAWKPDFPKPQSWQRFAPAIPVLAWLLISYATPLAVPVSADAAALGPAVLVAVLVLGFALNALLEEVFYRRWLQTRWEFLLGRWPAIVLASLFWAVWHIGIQGTGPLGVDLASVVVNQGVQGLFLGYLWSRYREMWPLLTVHGATNALPLLISLL</sequence>
<evidence type="ECO:0000313" key="4">
    <source>
        <dbReference type="Proteomes" id="UP000184501"/>
    </source>
</evidence>
<keyword evidence="3" id="KW-0378">Hydrolase</keyword>
<feature type="transmembrane region" description="Helical" evidence="1">
    <location>
        <begin position="93"/>
        <end position="112"/>
    </location>
</feature>
<proteinExistence type="predicted"/>
<evidence type="ECO:0000259" key="2">
    <source>
        <dbReference type="Pfam" id="PF02517"/>
    </source>
</evidence>
<dbReference type="GO" id="GO:0006508">
    <property type="term" value="P:proteolysis"/>
    <property type="evidence" value="ECO:0007669"/>
    <property type="project" value="UniProtKB-KW"/>
</dbReference>
<dbReference type="AlphaFoldDB" id="A0A1M5PHV4"/>
<name>A0A1M5PHV4_STRHI</name>
<dbReference type="GO" id="GO:0080120">
    <property type="term" value="P:CAAX-box protein maturation"/>
    <property type="evidence" value="ECO:0007669"/>
    <property type="project" value="UniProtKB-ARBA"/>
</dbReference>
<feature type="transmembrane region" description="Helical" evidence="1">
    <location>
        <begin position="34"/>
        <end position="53"/>
    </location>
</feature>
<accession>A0A1M5PHV4</accession>